<evidence type="ECO:0000259" key="2">
    <source>
        <dbReference type="PROSITE" id="PS50164"/>
    </source>
</evidence>
<dbReference type="KEGG" id="pda:103719215"/>
<reference evidence="4 5" key="2">
    <citation type="submission" date="2025-04" db="UniProtKB">
        <authorList>
            <consortium name="RefSeq"/>
        </authorList>
    </citation>
    <scope>IDENTIFICATION</scope>
    <source>
        <tissue evidence="4 5">Young leaves</tissue>
    </source>
</reference>
<feature type="compositionally biased region" description="Polar residues" evidence="1">
    <location>
        <begin position="29"/>
        <end position="44"/>
    </location>
</feature>
<keyword evidence="4 5" id="KW-0255">Endonuclease</keyword>
<evidence type="ECO:0000313" key="4">
    <source>
        <dbReference type="RefSeq" id="XP_038980638.1"/>
    </source>
</evidence>
<dbReference type="GeneID" id="103719215"/>
<dbReference type="Gene3D" id="3.40.1440.10">
    <property type="entry name" value="GIY-YIG endonuclease"/>
    <property type="match status" value="1"/>
</dbReference>
<dbReference type="RefSeq" id="XP_038980638.1">
    <property type="nucleotide sequence ID" value="XM_039124710.1"/>
</dbReference>
<evidence type="ECO:0000313" key="3">
    <source>
        <dbReference type="Proteomes" id="UP000228380"/>
    </source>
</evidence>
<dbReference type="AlphaFoldDB" id="A0A8B9ABP9"/>
<dbReference type="OrthoDB" id="24645at2759"/>
<dbReference type="GO" id="GO:0004519">
    <property type="term" value="F:endonuclease activity"/>
    <property type="evidence" value="ECO:0007669"/>
    <property type="project" value="UniProtKB-KW"/>
</dbReference>
<dbReference type="Proteomes" id="UP000228380">
    <property type="component" value="Chromosome 3"/>
</dbReference>
<keyword evidence="4 5" id="KW-0378">Hydrolase</keyword>
<dbReference type="InterPro" id="IPR000305">
    <property type="entry name" value="GIY-YIG_endonuc"/>
</dbReference>
<dbReference type="SUPFAM" id="SSF82771">
    <property type="entry name" value="GIY-YIG endonuclease"/>
    <property type="match status" value="1"/>
</dbReference>
<proteinExistence type="predicted"/>
<dbReference type="RefSeq" id="XP_038980639.1">
    <property type="nucleotide sequence ID" value="XM_039124711.1"/>
</dbReference>
<organism evidence="3 5">
    <name type="scientific">Phoenix dactylifera</name>
    <name type="common">Date palm</name>
    <dbReference type="NCBI Taxonomy" id="42345"/>
    <lineage>
        <taxon>Eukaryota</taxon>
        <taxon>Viridiplantae</taxon>
        <taxon>Streptophyta</taxon>
        <taxon>Embryophyta</taxon>
        <taxon>Tracheophyta</taxon>
        <taxon>Spermatophyta</taxon>
        <taxon>Magnoliopsida</taxon>
        <taxon>Liliopsida</taxon>
        <taxon>Arecaceae</taxon>
        <taxon>Coryphoideae</taxon>
        <taxon>Phoeniceae</taxon>
        <taxon>Phoenix</taxon>
    </lineage>
</organism>
<dbReference type="Pfam" id="PF01541">
    <property type="entry name" value="GIY-YIG"/>
    <property type="match status" value="1"/>
</dbReference>
<feature type="region of interest" description="Disordered" evidence="1">
    <location>
        <begin position="1"/>
        <end position="50"/>
    </location>
</feature>
<evidence type="ECO:0000256" key="1">
    <source>
        <dbReference type="SAM" id="MobiDB-lite"/>
    </source>
</evidence>
<protein>
    <submittedName>
        <fullName evidence="4 5">Structure-specific endonuclease subunit SLX1 homolog</fullName>
    </submittedName>
</protein>
<dbReference type="PANTHER" id="PTHR20208:SF13">
    <property type="entry name" value="STRUCTURE-SPECIFIC ENDONUCLEASE SUBUNIT SLX1"/>
    <property type="match status" value="1"/>
</dbReference>
<dbReference type="InterPro" id="IPR035901">
    <property type="entry name" value="GIY-YIG_endonuc_sf"/>
</dbReference>
<keyword evidence="3" id="KW-1185">Reference proteome</keyword>
<evidence type="ECO:0000313" key="5">
    <source>
        <dbReference type="RefSeq" id="XP_038980639.1"/>
    </source>
</evidence>
<feature type="domain" description="GIY-YIG" evidence="2">
    <location>
        <begin position="54"/>
        <end position="135"/>
    </location>
</feature>
<name>A0A8B9ABP9_PHODC</name>
<dbReference type="InterPro" id="IPR050381">
    <property type="entry name" value="SLX1_endonuclease"/>
</dbReference>
<keyword evidence="4 5" id="KW-0540">Nuclease</keyword>
<reference evidence="3" key="1">
    <citation type="journal article" date="2019" name="Nat. Commun.">
        <title>Genome-wide association mapping of date palm fruit traits.</title>
        <authorList>
            <person name="Hazzouri K.M."/>
            <person name="Gros-Balthazard M."/>
            <person name="Flowers J.M."/>
            <person name="Copetti D."/>
            <person name="Lemansour A."/>
            <person name="Lebrun M."/>
            <person name="Masmoudi K."/>
            <person name="Ferrand S."/>
            <person name="Dhar M.I."/>
            <person name="Fresquez Z.A."/>
            <person name="Rosas U."/>
            <person name="Zhang J."/>
            <person name="Talag J."/>
            <person name="Lee S."/>
            <person name="Kudrna D."/>
            <person name="Powell R.F."/>
            <person name="Leitch I.J."/>
            <person name="Krueger R.R."/>
            <person name="Wing R.A."/>
            <person name="Amiri K.M.A."/>
            <person name="Purugganan M.D."/>
        </authorList>
    </citation>
    <scope>NUCLEOTIDE SEQUENCE [LARGE SCALE GENOMIC DNA]</scope>
    <source>
        <strain evidence="3">cv. Khalas</strain>
    </source>
</reference>
<dbReference type="PROSITE" id="PS50164">
    <property type="entry name" value="GIY_YIG"/>
    <property type="match status" value="1"/>
</dbReference>
<gene>
    <name evidence="4 5" type="primary">LOC103719215</name>
</gene>
<accession>A0A8B9ABP9</accession>
<dbReference type="PANTHER" id="PTHR20208">
    <property type="entry name" value="STRUCTURE-SPECIFIC ENDONUCLEASE SUBUNIT SLX1"/>
    <property type="match status" value="1"/>
</dbReference>
<sequence length="172" mass="19206">MERMSTRFRSIKNPHPPSSPADKRKEETASSSSSPALPQKQNGGTKDPETKRASAWSVYLIVSSRLPKTYVGVTTNIIRRLKQHNGELRGGAKASSSGRPWVLACIIQGFKDQSEACVFESKWKGISRKMPRKKKEGCALNSLLEHREAALNRLRASFDCSFLQVEWQSISS</sequence>